<proteinExistence type="inferred from homology"/>
<dbReference type="Gene3D" id="3.30.980.10">
    <property type="entry name" value="Threonyl-trna Synthetase, Chain A, domain 2"/>
    <property type="match status" value="1"/>
</dbReference>
<name>D6SNX2_9BACT</name>
<dbReference type="GO" id="GO:0008270">
    <property type="term" value="F:zinc ion binding"/>
    <property type="evidence" value="ECO:0007669"/>
    <property type="project" value="UniProtKB-UniRule"/>
</dbReference>
<dbReference type="GO" id="GO:0005524">
    <property type="term" value="F:ATP binding"/>
    <property type="evidence" value="ECO:0007669"/>
    <property type="project" value="UniProtKB-UniRule"/>
</dbReference>
<gene>
    <name evidence="12" type="primary">alaS</name>
    <name evidence="15" type="ORF">Dthio_PD1807</name>
</gene>
<evidence type="ECO:0000256" key="2">
    <source>
        <dbReference type="ARBA" id="ARBA00008226"/>
    </source>
</evidence>
<comment type="caution">
    <text evidence="15">The sequence shown here is derived from an EMBL/GenBank/DDBJ whole genome shotgun (WGS) entry which is preliminary data.</text>
</comment>
<protein>
    <recommendedName>
        <fullName evidence="12">Alanine--tRNA ligase</fullName>
        <ecNumber evidence="12">6.1.1.7</ecNumber>
    </recommendedName>
    <alternativeName>
        <fullName evidence="12">Alanyl-tRNA synthetase</fullName>
        <shortName evidence="12">AlaRS</shortName>
    </alternativeName>
</protein>
<keyword evidence="12" id="KW-0963">Cytoplasm</keyword>
<dbReference type="GO" id="GO:0004813">
    <property type="term" value="F:alanine-tRNA ligase activity"/>
    <property type="evidence" value="ECO:0007669"/>
    <property type="project" value="UniProtKB-UniRule"/>
</dbReference>
<dbReference type="GO" id="GO:0005829">
    <property type="term" value="C:cytosol"/>
    <property type="evidence" value="ECO:0007669"/>
    <property type="project" value="TreeGrafter"/>
</dbReference>
<evidence type="ECO:0000256" key="5">
    <source>
        <dbReference type="ARBA" id="ARBA00022723"/>
    </source>
</evidence>
<dbReference type="FunFam" id="3.30.930.10:FF:000004">
    <property type="entry name" value="Alanine--tRNA ligase"/>
    <property type="match status" value="1"/>
</dbReference>
<dbReference type="InterPro" id="IPR012947">
    <property type="entry name" value="tRNA_SAD"/>
</dbReference>
<dbReference type="GO" id="GO:0002161">
    <property type="term" value="F:aminoacyl-tRNA deacylase activity"/>
    <property type="evidence" value="ECO:0007669"/>
    <property type="project" value="TreeGrafter"/>
</dbReference>
<dbReference type="InterPro" id="IPR009000">
    <property type="entry name" value="Transl_B-barrel_sf"/>
</dbReference>
<evidence type="ECO:0000256" key="13">
    <source>
        <dbReference type="SAM" id="Coils"/>
    </source>
</evidence>
<dbReference type="SUPFAM" id="SSF101353">
    <property type="entry name" value="Putative anticodon-binding domain of alanyl-tRNA synthetase (AlaRS)"/>
    <property type="match status" value="1"/>
</dbReference>
<keyword evidence="5 12" id="KW-0479">Metal-binding</keyword>
<dbReference type="HAMAP" id="MF_00036_B">
    <property type="entry name" value="Ala_tRNA_synth_B"/>
    <property type="match status" value="1"/>
</dbReference>
<feature type="domain" description="Alanyl-transfer RNA synthetases family profile" evidence="14">
    <location>
        <begin position="2"/>
        <end position="715"/>
    </location>
</feature>
<dbReference type="InterPro" id="IPR002318">
    <property type="entry name" value="Ala-tRNA-lgiase_IIc"/>
</dbReference>
<comment type="function">
    <text evidence="12">Catalyzes the attachment of alanine to tRNA(Ala) in a two-step reaction: alanine is first activated by ATP to form Ala-AMP and then transferred to the acceptor end of tRNA(Ala). Also edits incorrectly charged Ser-tRNA(Ala) and Gly-tRNA(Ala) via its editing domain.</text>
</comment>
<feature type="binding site" evidence="12">
    <location>
        <position position="676"/>
    </location>
    <ligand>
        <name>Zn(2+)</name>
        <dbReference type="ChEBI" id="CHEBI:29105"/>
    </ligand>
</feature>
<dbReference type="Pfam" id="PF07973">
    <property type="entry name" value="tRNA_SAD"/>
    <property type="match status" value="1"/>
</dbReference>
<keyword evidence="11 12" id="KW-0030">Aminoacyl-tRNA synthetase</keyword>
<comment type="domain">
    <text evidence="12">Consists of three domains; the N-terminal catalytic domain, the editing domain and the C-terminal C-Ala domain. The editing domain removes incorrectly charged amino acids, while the C-Ala domain, along with tRNA(Ala), serves as a bridge to cooperatively bring together the editing and aminoacylation centers thus stimulating deacylation of misacylated tRNAs.</text>
</comment>
<dbReference type="GO" id="GO:0000049">
    <property type="term" value="F:tRNA binding"/>
    <property type="evidence" value="ECO:0007669"/>
    <property type="project" value="UniProtKB-KW"/>
</dbReference>
<comment type="subcellular location">
    <subcellularLocation>
        <location evidence="1 12">Cytoplasm</location>
    </subcellularLocation>
</comment>
<dbReference type="InterPro" id="IPR045864">
    <property type="entry name" value="aa-tRNA-synth_II/BPL/LPL"/>
</dbReference>
<dbReference type="Pfam" id="PF02272">
    <property type="entry name" value="DHHA1"/>
    <property type="match status" value="1"/>
</dbReference>
<feature type="coiled-coil region" evidence="13">
    <location>
        <begin position="738"/>
        <end position="765"/>
    </location>
</feature>
<dbReference type="FunFam" id="3.30.980.10:FF:000004">
    <property type="entry name" value="Alanine--tRNA ligase, cytoplasmic"/>
    <property type="match status" value="1"/>
</dbReference>
<dbReference type="GO" id="GO:0006419">
    <property type="term" value="P:alanyl-tRNA aminoacylation"/>
    <property type="evidence" value="ECO:0007669"/>
    <property type="project" value="UniProtKB-UniRule"/>
</dbReference>
<dbReference type="Gene3D" id="3.30.54.20">
    <property type="match status" value="1"/>
</dbReference>
<dbReference type="OrthoDB" id="9803884at2"/>
<evidence type="ECO:0000256" key="4">
    <source>
        <dbReference type="ARBA" id="ARBA00022598"/>
    </source>
</evidence>
<evidence type="ECO:0000256" key="8">
    <source>
        <dbReference type="ARBA" id="ARBA00022840"/>
    </source>
</evidence>
<dbReference type="AlphaFoldDB" id="D6SNX2"/>
<dbReference type="InterPro" id="IPR023033">
    <property type="entry name" value="Ala_tRNA_ligase_euk/bac"/>
</dbReference>
<dbReference type="InterPro" id="IPR050058">
    <property type="entry name" value="Ala-tRNA_ligase"/>
</dbReference>
<comment type="catalytic activity">
    <reaction evidence="12">
        <text>tRNA(Ala) + L-alanine + ATP = L-alanyl-tRNA(Ala) + AMP + diphosphate</text>
        <dbReference type="Rhea" id="RHEA:12540"/>
        <dbReference type="Rhea" id="RHEA-COMP:9657"/>
        <dbReference type="Rhea" id="RHEA-COMP:9923"/>
        <dbReference type="ChEBI" id="CHEBI:30616"/>
        <dbReference type="ChEBI" id="CHEBI:33019"/>
        <dbReference type="ChEBI" id="CHEBI:57972"/>
        <dbReference type="ChEBI" id="CHEBI:78442"/>
        <dbReference type="ChEBI" id="CHEBI:78497"/>
        <dbReference type="ChEBI" id="CHEBI:456215"/>
        <dbReference type="EC" id="6.1.1.7"/>
    </reaction>
</comment>
<dbReference type="RefSeq" id="WP_008869770.1">
    <property type="nucleotide sequence ID" value="NZ_ACJN02000002.1"/>
</dbReference>
<dbReference type="GO" id="GO:0045892">
    <property type="term" value="P:negative regulation of DNA-templated transcription"/>
    <property type="evidence" value="ECO:0007669"/>
    <property type="project" value="TreeGrafter"/>
</dbReference>
<evidence type="ECO:0000256" key="3">
    <source>
        <dbReference type="ARBA" id="ARBA00022555"/>
    </source>
</evidence>
<keyword evidence="7 12" id="KW-0862">Zinc</keyword>
<keyword evidence="4 12" id="KW-0436">Ligase</keyword>
<dbReference type="FunFam" id="2.40.30.130:FF:000001">
    <property type="entry name" value="Alanine--tRNA ligase"/>
    <property type="match status" value="1"/>
</dbReference>
<evidence type="ECO:0000256" key="1">
    <source>
        <dbReference type="ARBA" id="ARBA00004496"/>
    </source>
</evidence>
<dbReference type="EMBL" id="ACJN02000002">
    <property type="protein sequence ID" value="EFI34448.1"/>
    <property type="molecule type" value="Genomic_DNA"/>
</dbReference>
<evidence type="ECO:0000259" key="14">
    <source>
        <dbReference type="PROSITE" id="PS50860"/>
    </source>
</evidence>
<dbReference type="PRINTS" id="PR00980">
    <property type="entry name" value="TRNASYNTHALA"/>
</dbReference>
<dbReference type="CDD" id="cd00673">
    <property type="entry name" value="AlaRS_core"/>
    <property type="match status" value="1"/>
</dbReference>
<dbReference type="PROSITE" id="PS50860">
    <property type="entry name" value="AA_TRNA_LIGASE_II_ALA"/>
    <property type="match status" value="1"/>
</dbReference>
<dbReference type="Gene3D" id="3.30.930.10">
    <property type="entry name" value="Bira Bifunctional Protein, Domain 2"/>
    <property type="match status" value="1"/>
</dbReference>
<feature type="binding site" evidence="12">
    <location>
        <position position="672"/>
    </location>
    <ligand>
        <name>Zn(2+)</name>
        <dbReference type="ChEBI" id="CHEBI:29105"/>
    </ligand>
</feature>
<dbReference type="PANTHER" id="PTHR11777:SF9">
    <property type="entry name" value="ALANINE--TRNA LIGASE, CYTOPLASMIC"/>
    <property type="match status" value="1"/>
</dbReference>
<keyword evidence="10 12" id="KW-0648">Protein biosynthesis</keyword>
<keyword evidence="9 12" id="KW-0694">RNA-binding</keyword>
<keyword evidence="8 12" id="KW-0067">ATP-binding</keyword>
<dbReference type="InterPro" id="IPR003156">
    <property type="entry name" value="DHHA1_dom"/>
</dbReference>
<dbReference type="InterPro" id="IPR018165">
    <property type="entry name" value="Ala-tRNA-synth_IIc_core"/>
</dbReference>
<evidence type="ECO:0000256" key="6">
    <source>
        <dbReference type="ARBA" id="ARBA00022741"/>
    </source>
</evidence>
<dbReference type="FunFam" id="3.10.310.40:FF:000001">
    <property type="entry name" value="Alanine--tRNA ligase"/>
    <property type="match status" value="1"/>
</dbReference>
<organism evidence="15 16">
    <name type="scientific">Desulfonatronospira thiodismutans ASO3-1</name>
    <dbReference type="NCBI Taxonomy" id="555779"/>
    <lineage>
        <taxon>Bacteria</taxon>
        <taxon>Pseudomonadati</taxon>
        <taxon>Thermodesulfobacteriota</taxon>
        <taxon>Desulfovibrionia</taxon>
        <taxon>Desulfovibrionales</taxon>
        <taxon>Desulfonatronovibrionaceae</taxon>
        <taxon>Desulfonatronospira</taxon>
    </lineage>
</organism>
<evidence type="ECO:0000256" key="12">
    <source>
        <dbReference type="HAMAP-Rule" id="MF_00036"/>
    </source>
</evidence>
<keyword evidence="16" id="KW-1185">Reference proteome</keyword>
<evidence type="ECO:0000256" key="11">
    <source>
        <dbReference type="ARBA" id="ARBA00023146"/>
    </source>
</evidence>
<dbReference type="SUPFAM" id="SSF55186">
    <property type="entry name" value="ThrRS/AlaRS common domain"/>
    <property type="match status" value="1"/>
</dbReference>
<evidence type="ECO:0000313" key="15">
    <source>
        <dbReference type="EMBL" id="EFI34448.1"/>
    </source>
</evidence>
<dbReference type="InterPro" id="IPR018163">
    <property type="entry name" value="Thr/Ala-tRNA-synth_IIc_edit"/>
</dbReference>
<dbReference type="FunFam" id="3.30.54.20:FF:000001">
    <property type="entry name" value="Alanine--tRNA ligase"/>
    <property type="match status" value="1"/>
</dbReference>
<evidence type="ECO:0000256" key="9">
    <source>
        <dbReference type="ARBA" id="ARBA00022884"/>
    </source>
</evidence>
<feature type="binding site" evidence="12">
    <location>
        <position position="570"/>
    </location>
    <ligand>
        <name>Zn(2+)</name>
        <dbReference type="ChEBI" id="CHEBI:29105"/>
    </ligand>
</feature>
<keyword evidence="13" id="KW-0175">Coiled coil</keyword>
<dbReference type="Pfam" id="PF01411">
    <property type="entry name" value="tRNA-synt_2c"/>
    <property type="match status" value="1"/>
</dbReference>
<feature type="binding site" evidence="12">
    <location>
        <position position="574"/>
    </location>
    <ligand>
        <name>Zn(2+)</name>
        <dbReference type="ChEBI" id="CHEBI:29105"/>
    </ligand>
</feature>
<dbReference type="InterPro" id="IPR018162">
    <property type="entry name" value="Ala-tRNA-ligase_IIc_anticod-bd"/>
</dbReference>
<dbReference type="SUPFAM" id="SSF55681">
    <property type="entry name" value="Class II aaRS and biotin synthetases"/>
    <property type="match status" value="1"/>
</dbReference>
<evidence type="ECO:0000256" key="10">
    <source>
        <dbReference type="ARBA" id="ARBA00022917"/>
    </source>
</evidence>
<evidence type="ECO:0000313" key="16">
    <source>
        <dbReference type="Proteomes" id="UP000005496"/>
    </source>
</evidence>
<dbReference type="NCBIfam" id="TIGR00344">
    <property type="entry name" value="alaS"/>
    <property type="match status" value="1"/>
</dbReference>
<dbReference type="Gene3D" id="3.10.310.40">
    <property type="match status" value="1"/>
</dbReference>
<dbReference type="PANTHER" id="PTHR11777">
    <property type="entry name" value="ALANYL-TRNA SYNTHETASE"/>
    <property type="match status" value="1"/>
</dbReference>
<dbReference type="eggNOG" id="COG0013">
    <property type="taxonomic scope" value="Bacteria"/>
</dbReference>
<reference evidence="15" key="1">
    <citation type="submission" date="2010-05" db="EMBL/GenBank/DDBJ databases">
        <title>The draft genome of Desulfonatronospira thiodismutans ASO3-1.</title>
        <authorList>
            <consortium name="US DOE Joint Genome Institute (JGI-PGF)"/>
            <person name="Lucas S."/>
            <person name="Copeland A."/>
            <person name="Lapidus A."/>
            <person name="Cheng J.-F."/>
            <person name="Bruce D."/>
            <person name="Goodwin L."/>
            <person name="Pitluck S."/>
            <person name="Chertkov O."/>
            <person name="Brettin T."/>
            <person name="Detter J.C."/>
            <person name="Han C."/>
            <person name="Land M.L."/>
            <person name="Hauser L."/>
            <person name="Kyrpides N."/>
            <person name="Mikhailova N."/>
            <person name="Muyzer G."/>
            <person name="Woyke T."/>
        </authorList>
    </citation>
    <scope>NUCLEOTIDE SEQUENCE [LARGE SCALE GENOMIC DNA]</scope>
    <source>
        <strain evidence="15">ASO3-1</strain>
    </source>
</reference>
<keyword evidence="6 12" id="KW-0547">Nucleotide-binding</keyword>
<evidence type="ECO:0000256" key="7">
    <source>
        <dbReference type="ARBA" id="ARBA00022833"/>
    </source>
</evidence>
<dbReference type="SMART" id="SM00863">
    <property type="entry name" value="tRNA_SAD"/>
    <property type="match status" value="1"/>
</dbReference>
<dbReference type="InterPro" id="IPR018164">
    <property type="entry name" value="Ala-tRNA-synth_IIc_N"/>
</dbReference>
<sequence length="882" mass="98295">MLSAAEIREKFLKFFQDNHHTVVPSSSLIPADDPSLLFTNAGMVQFKKVFLGQEKRDYTRAVTSQKCLRVGGKHNDLENVGRTRRHHTFFEMLGNFSFGDYFKERAIDLAWTFLTRELGLERDKLFITIFADDDDAHGLWQEVAGVSPDRIYRLGEKDNFWSMGDTGPCGPCSEVLYDQGEGMSCGPDCAIGVCDCDRYLEIWNLVFMQYDRDQEGNLNPLPRPSIDTGMGLERISAVCQGVYSNYDTDLLKSLITDTARKSGKEYGRDRDDDVALAVIADHARSSAFMIADGILPSNEGRGYILRRLIRRAFRFGRHLGLAEPFLHQTVQVVVQDMSMAYPELEKGRDFMVRVIRQEEERFSETLEKGLVLLEEELKKLESLQVNTVPGETAFKLYDTYGFPLDIVNDIAEKRGFSVDEAGFQECMQDQRQRARAAWKGSGDAGLGEVLSSLEGELPQTSFVGYDRLQDQGEIVLLVDQEGRSREALSQGEKGWLVASRTPFYAESGGQVGDRGRIQAARGQAMVRDTQDQAAGVVAHEVEVSRGEVHKGDVVDLTVDEGRRVATARNHTATHLLHLALRRVLGEHVHQAGSLVDEKRLRFDFTHIQALTAEEMERIEEEVNAAILSDYQVQVRVMDYSQAVQEGAIALFGEKYTDKVRVVSVGNISMELCGGTHLDSTAQAGTFCLVSESAVGSGMRRIEALTGWDALNYWRGMRKSVTSLQETLKVAPDQLVDKVQALQEQMRELARENKALSQKISAEQGRDIASEKKMVGRVPLVARKVDVGDVEGLRSLMDDIRSKLDTGVAMLGTRNKGKPTLLLYVSKDLHENFTAPELIKEVAKEIKGGGGGRPDLAQAGGSDAQGLDRAIERLEEILAERMM</sequence>
<dbReference type="SUPFAM" id="SSF50447">
    <property type="entry name" value="Translation proteins"/>
    <property type="match status" value="1"/>
</dbReference>
<dbReference type="Proteomes" id="UP000005496">
    <property type="component" value="Unassembled WGS sequence"/>
</dbReference>
<dbReference type="EC" id="6.1.1.7" evidence="12"/>
<dbReference type="Gene3D" id="2.40.30.130">
    <property type="match status" value="1"/>
</dbReference>
<accession>D6SNX2</accession>
<comment type="cofactor">
    <cofactor evidence="12">
        <name>Zn(2+)</name>
        <dbReference type="ChEBI" id="CHEBI:29105"/>
    </cofactor>
    <text evidence="12">Binds 1 zinc ion per subunit.</text>
</comment>
<keyword evidence="3 12" id="KW-0820">tRNA-binding</keyword>
<dbReference type="Gene3D" id="6.10.250.550">
    <property type="match status" value="1"/>
</dbReference>
<comment type="similarity">
    <text evidence="2 12">Belongs to the class-II aminoacyl-tRNA synthetase family.</text>
</comment>